<dbReference type="Pfam" id="PF03706">
    <property type="entry name" value="LPG_synthase_TM"/>
    <property type="match status" value="1"/>
</dbReference>
<evidence type="ECO:0000256" key="5">
    <source>
        <dbReference type="ARBA" id="ARBA00023136"/>
    </source>
</evidence>
<comment type="subcellular location">
    <subcellularLocation>
        <location evidence="1">Cell membrane</location>
        <topology evidence="1">Multi-pass membrane protein</topology>
    </subcellularLocation>
</comment>
<proteinExistence type="predicted"/>
<evidence type="ECO:0000256" key="1">
    <source>
        <dbReference type="ARBA" id="ARBA00004651"/>
    </source>
</evidence>
<dbReference type="KEGG" id="psuu:Psuf_081110"/>
<keyword evidence="4 6" id="KW-1133">Transmembrane helix</keyword>
<feature type="transmembrane region" description="Helical" evidence="6">
    <location>
        <begin position="67"/>
        <end position="91"/>
    </location>
</feature>
<organism evidence="7 8">
    <name type="scientific">Phytohabitans suffuscus</name>
    <dbReference type="NCBI Taxonomy" id="624315"/>
    <lineage>
        <taxon>Bacteria</taxon>
        <taxon>Bacillati</taxon>
        <taxon>Actinomycetota</taxon>
        <taxon>Actinomycetes</taxon>
        <taxon>Micromonosporales</taxon>
        <taxon>Micromonosporaceae</taxon>
    </lineage>
</organism>
<keyword evidence="2" id="KW-1003">Cell membrane</keyword>
<reference evidence="7 8" key="2">
    <citation type="submission" date="2020-03" db="EMBL/GenBank/DDBJ databases">
        <authorList>
            <person name="Ichikawa N."/>
            <person name="Kimura A."/>
            <person name="Kitahashi Y."/>
            <person name="Uohara A."/>
        </authorList>
    </citation>
    <scope>NUCLEOTIDE SEQUENCE [LARGE SCALE GENOMIC DNA]</scope>
    <source>
        <strain evidence="7 8">NBRC 105367</strain>
    </source>
</reference>
<evidence type="ECO:0000313" key="8">
    <source>
        <dbReference type="Proteomes" id="UP000503011"/>
    </source>
</evidence>
<keyword evidence="5 6" id="KW-0472">Membrane</keyword>
<evidence type="ECO:0000313" key="7">
    <source>
        <dbReference type="EMBL" id="BCB90798.1"/>
    </source>
</evidence>
<accession>A0A6F8YXX9</accession>
<gene>
    <name evidence="7" type="ORF">Psuf_081110</name>
</gene>
<dbReference type="AlphaFoldDB" id="A0A6F8YXX9"/>
<feature type="transmembrane region" description="Helical" evidence="6">
    <location>
        <begin position="27"/>
        <end position="47"/>
    </location>
</feature>
<dbReference type="RefSeq" id="WP_232075582.1">
    <property type="nucleotide sequence ID" value="NZ_AP022871.1"/>
</dbReference>
<feature type="transmembrane region" description="Helical" evidence="6">
    <location>
        <begin position="209"/>
        <end position="230"/>
    </location>
</feature>
<dbReference type="NCBIfam" id="TIGR00374">
    <property type="entry name" value="flippase-like domain"/>
    <property type="match status" value="1"/>
</dbReference>
<evidence type="ECO:0000256" key="3">
    <source>
        <dbReference type="ARBA" id="ARBA00022692"/>
    </source>
</evidence>
<dbReference type="PANTHER" id="PTHR39087:SF2">
    <property type="entry name" value="UPF0104 MEMBRANE PROTEIN MJ1595"/>
    <property type="match status" value="1"/>
</dbReference>
<feature type="transmembrane region" description="Helical" evidence="6">
    <location>
        <begin position="144"/>
        <end position="165"/>
    </location>
</feature>
<dbReference type="EMBL" id="AP022871">
    <property type="protein sequence ID" value="BCB90798.1"/>
    <property type="molecule type" value="Genomic_DNA"/>
</dbReference>
<dbReference type="InterPro" id="IPR022791">
    <property type="entry name" value="L-PG_synthase/AglD"/>
</dbReference>
<sequence>MVVLAVVGLHGRLPHPREVLAALARAGWGWILLAALLQAVSLVAFAYQQRRVLAAMGVRMGRRDAMGITLASTAIAIALPAGAVASTGYTIREYERAGATRELSAAAAVVSGLTAIGGLSLLYLAEAAAIVAGSSTTLLDWQPLAVVAALAALTAVAVTAGRRLARRPPAGWAARGRELEGRASRLPRRLLVLARDSWRAGAALRARDWATALGYAVANWVADIACFAATARAFDLRISLATLAAVYLAVQIVRQVPLTPGGAGIVDTAFIAGLTAAGATAVSATAAVLAYRLLSTWLVIPAGGAAALLRRYPIARSAPAGARPAPARVDALT</sequence>
<keyword evidence="8" id="KW-1185">Reference proteome</keyword>
<feature type="transmembrane region" description="Helical" evidence="6">
    <location>
        <begin position="236"/>
        <end position="253"/>
    </location>
</feature>
<evidence type="ECO:0000256" key="4">
    <source>
        <dbReference type="ARBA" id="ARBA00022989"/>
    </source>
</evidence>
<feature type="transmembrane region" description="Helical" evidence="6">
    <location>
        <begin position="265"/>
        <end position="284"/>
    </location>
</feature>
<feature type="transmembrane region" description="Helical" evidence="6">
    <location>
        <begin position="103"/>
        <end position="124"/>
    </location>
</feature>
<protein>
    <submittedName>
        <fullName evidence="7">Membrane protein</fullName>
    </submittedName>
</protein>
<dbReference type="PANTHER" id="PTHR39087">
    <property type="entry name" value="UPF0104 MEMBRANE PROTEIN MJ1595"/>
    <property type="match status" value="1"/>
</dbReference>
<keyword evidence="3 6" id="KW-0812">Transmembrane</keyword>
<name>A0A6F8YXX9_9ACTN</name>
<dbReference type="GO" id="GO:0005886">
    <property type="term" value="C:plasma membrane"/>
    <property type="evidence" value="ECO:0007669"/>
    <property type="project" value="UniProtKB-SubCell"/>
</dbReference>
<evidence type="ECO:0000256" key="2">
    <source>
        <dbReference type="ARBA" id="ARBA00022475"/>
    </source>
</evidence>
<dbReference type="Proteomes" id="UP000503011">
    <property type="component" value="Chromosome"/>
</dbReference>
<reference evidence="7 8" key="1">
    <citation type="submission" date="2020-03" db="EMBL/GenBank/DDBJ databases">
        <title>Whole genome shotgun sequence of Phytohabitans suffuscus NBRC 105367.</title>
        <authorList>
            <person name="Komaki H."/>
            <person name="Tamura T."/>
        </authorList>
    </citation>
    <scope>NUCLEOTIDE SEQUENCE [LARGE SCALE GENOMIC DNA]</scope>
    <source>
        <strain evidence="7 8">NBRC 105367</strain>
    </source>
</reference>
<evidence type="ECO:0000256" key="6">
    <source>
        <dbReference type="SAM" id="Phobius"/>
    </source>
</evidence>